<evidence type="ECO:0000313" key="2">
    <source>
        <dbReference type="EMBL" id="KXZ41462.1"/>
    </source>
</evidence>
<dbReference type="InterPro" id="IPR036915">
    <property type="entry name" value="Cyclin-like_sf"/>
</dbReference>
<sequence length="191" mass="20952">MERVKEEVLQAERAVLYTLGFDLNITHPYQNLIDWLNKEKLLTDLPHESPFKPLVQNAWNLVNDSLRTTLCLQFPPPKLAGAALWMADLMNVEDGTHYSRLTRMGEFYEAFQLHPQELSSICDQMLSEYEHSKLSRLAAGAGQPLPAVKADVEARLGPSRMAAAGAAAAPGGPGPAGVAVKAEEEEGEVKD</sequence>
<dbReference type="InterPro" id="IPR043198">
    <property type="entry name" value="Cyclin/Ssn8"/>
</dbReference>
<reference evidence="3" key="1">
    <citation type="journal article" date="2016" name="Nat. Commun.">
        <title>The Gonium pectorale genome demonstrates co-option of cell cycle regulation during the evolution of multicellularity.</title>
        <authorList>
            <person name="Hanschen E.R."/>
            <person name="Marriage T.N."/>
            <person name="Ferris P.J."/>
            <person name="Hamaji T."/>
            <person name="Toyoda A."/>
            <person name="Fujiyama A."/>
            <person name="Neme R."/>
            <person name="Noguchi H."/>
            <person name="Minakuchi Y."/>
            <person name="Suzuki M."/>
            <person name="Kawai-Toyooka H."/>
            <person name="Smith D.R."/>
            <person name="Sparks H."/>
            <person name="Anderson J."/>
            <person name="Bakaric R."/>
            <person name="Luria V."/>
            <person name="Karger A."/>
            <person name="Kirschner M.W."/>
            <person name="Durand P.M."/>
            <person name="Michod R.E."/>
            <person name="Nozaki H."/>
            <person name="Olson B.J."/>
        </authorList>
    </citation>
    <scope>NUCLEOTIDE SEQUENCE [LARGE SCALE GENOMIC DNA]</scope>
    <source>
        <strain evidence="3">NIES-2863</strain>
    </source>
</reference>
<dbReference type="Gene3D" id="1.10.472.10">
    <property type="entry name" value="Cyclin-like"/>
    <property type="match status" value="1"/>
</dbReference>
<evidence type="ECO:0000256" key="1">
    <source>
        <dbReference type="SAM" id="MobiDB-lite"/>
    </source>
</evidence>
<protein>
    <submittedName>
        <fullName evidence="2">CYCT1 protein</fullName>
    </submittedName>
</protein>
<proteinExistence type="predicted"/>
<accession>A0A150FV21</accession>
<dbReference type="SUPFAM" id="SSF47954">
    <property type="entry name" value="Cyclin-like"/>
    <property type="match status" value="1"/>
</dbReference>
<evidence type="ECO:0000313" key="3">
    <source>
        <dbReference type="Proteomes" id="UP000075714"/>
    </source>
</evidence>
<gene>
    <name evidence="2" type="ORF">GPECTOR_453g353</name>
</gene>
<dbReference type="GO" id="GO:0016538">
    <property type="term" value="F:cyclin-dependent protein serine/threonine kinase regulator activity"/>
    <property type="evidence" value="ECO:0007669"/>
    <property type="project" value="InterPro"/>
</dbReference>
<dbReference type="PANTHER" id="PTHR10026">
    <property type="entry name" value="CYCLIN"/>
    <property type="match status" value="1"/>
</dbReference>
<feature type="compositionally biased region" description="Low complexity" evidence="1">
    <location>
        <begin position="164"/>
        <end position="180"/>
    </location>
</feature>
<dbReference type="EMBL" id="LSYV01000450">
    <property type="protein sequence ID" value="KXZ41462.1"/>
    <property type="molecule type" value="Genomic_DNA"/>
</dbReference>
<comment type="caution">
    <text evidence="2">The sequence shown here is derived from an EMBL/GenBank/DDBJ whole genome shotgun (WGS) entry which is preliminary data.</text>
</comment>
<feature type="region of interest" description="Disordered" evidence="1">
    <location>
        <begin position="164"/>
        <end position="191"/>
    </location>
</feature>
<dbReference type="AlphaFoldDB" id="A0A150FV21"/>
<dbReference type="CDD" id="cd20546">
    <property type="entry name" value="CYCLIN_SpCG1C_ScCTK2-like_rpt2"/>
    <property type="match status" value="1"/>
</dbReference>
<dbReference type="GO" id="GO:0006357">
    <property type="term" value="P:regulation of transcription by RNA polymerase II"/>
    <property type="evidence" value="ECO:0007669"/>
    <property type="project" value="InterPro"/>
</dbReference>
<dbReference type="OrthoDB" id="10264655at2759"/>
<keyword evidence="3" id="KW-1185">Reference proteome</keyword>
<dbReference type="Proteomes" id="UP000075714">
    <property type="component" value="Unassembled WGS sequence"/>
</dbReference>
<name>A0A150FV21_GONPE</name>
<organism evidence="2 3">
    <name type="scientific">Gonium pectorale</name>
    <name type="common">Green alga</name>
    <dbReference type="NCBI Taxonomy" id="33097"/>
    <lineage>
        <taxon>Eukaryota</taxon>
        <taxon>Viridiplantae</taxon>
        <taxon>Chlorophyta</taxon>
        <taxon>core chlorophytes</taxon>
        <taxon>Chlorophyceae</taxon>
        <taxon>CS clade</taxon>
        <taxon>Chlamydomonadales</taxon>
        <taxon>Volvocaceae</taxon>
        <taxon>Gonium</taxon>
    </lineage>
</organism>
<dbReference type="STRING" id="33097.A0A150FV21"/>